<name>A0A1V9V9Y1_9BACT</name>
<organism evidence="1 2">
    <name type="scientific">Aliarcobacter cryaerophilus</name>
    <dbReference type="NCBI Taxonomy" id="28198"/>
    <lineage>
        <taxon>Bacteria</taxon>
        <taxon>Pseudomonadati</taxon>
        <taxon>Campylobacterota</taxon>
        <taxon>Epsilonproteobacteria</taxon>
        <taxon>Campylobacterales</taxon>
        <taxon>Arcobacteraceae</taxon>
        <taxon>Aliarcobacter</taxon>
    </lineage>
</organism>
<reference evidence="1 2" key="1">
    <citation type="submission" date="2017-04" db="EMBL/GenBank/DDBJ databases">
        <title>Accumulation and expression of multiple antibiotic resistance genes in Arcobacter cryaerophilus that thrives in sewage.</title>
        <authorList>
            <person name="Millar J.A."/>
            <person name="Raghavan R."/>
        </authorList>
    </citation>
    <scope>NUCLEOTIDE SEQUENCE [LARGE SCALE GENOMIC DNA]</scope>
    <source>
        <strain evidence="1 2">AZT-1</strain>
    </source>
</reference>
<protein>
    <submittedName>
        <fullName evidence="1">Uncharacterized protein</fullName>
    </submittedName>
</protein>
<accession>A0A1V9V9Y1</accession>
<dbReference type="AlphaFoldDB" id="A0A1V9V9Y1"/>
<gene>
    <name evidence="1" type="ORF">AS859_08850</name>
</gene>
<evidence type="ECO:0000313" key="2">
    <source>
        <dbReference type="Proteomes" id="UP000192599"/>
    </source>
</evidence>
<evidence type="ECO:0000313" key="1">
    <source>
        <dbReference type="EMBL" id="OQR40911.1"/>
    </source>
</evidence>
<dbReference type="Proteomes" id="UP000192599">
    <property type="component" value="Unassembled WGS sequence"/>
</dbReference>
<dbReference type="EMBL" id="LNTC01000155">
    <property type="protein sequence ID" value="OQR40911.1"/>
    <property type="molecule type" value="Genomic_DNA"/>
</dbReference>
<sequence>MLSRRKFFAKSATFVGAGIGTIVLSDLKFDNSEPIKMGELKDETKEAIIVAGQCGFGSGCSGGGGT</sequence>
<proteinExistence type="predicted"/>
<comment type="caution">
    <text evidence="1">The sequence shown here is derived from an EMBL/GenBank/DDBJ whole genome shotgun (WGS) entry which is preliminary data.</text>
</comment>
<feature type="non-terminal residue" evidence="1">
    <location>
        <position position="66"/>
    </location>
</feature>